<keyword evidence="1 3" id="KW-0378">Hydrolase</keyword>
<dbReference type="InterPro" id="IPR050585">
    <property type="entry name" value="Xaa-Pro_dipeptidyl-ppase/CocE"/>
</dbReference>
<gene>
    <name evidence="3" type="ORF">JWJ88_21680</name>
</gene>
<dbReference type="InterPro" id="IPR008979">
    <property type="entry name" value="Galactose-bd-like_sf"/>
</dbReference>
<proteinExistence type="predicted"/>
<dbReference type="PANTHER" id="PTHR43056:SF10">
    <property type="entry name" value="COCE_NOND FAMILY, PUTATIVE (AFU_ORTHOLOGUE AFUA_7G00600)-RELATED"/>
    <property type="match status" value="1"/>
</dbReference>
<dbReference type="InterPro" id="IPR029058">
    <property type="entry name" value="AB_hydrolase_fold"/>
</dbReference>
<dbReference type="EMBL" id="CP070372">
    <property type="protein sequence ID" value="QRZ16153.1"/>
    <property type="molecule type" value="Genomic_DNA"/>
</dbReference>
<sequence>MNQEISELTNKELSQPQYSMKIGGIDVMVPMRDGTRLAIDIYRPDAEGKFPALLSLGTHNKVMQSPTIWEACRNQPGDSAIAPPGARAGDSKFWATRGYVHVIANIRGVGNSDDGDPGKDGKFDAYDLIEWMAAQPWCDGNVGMTGMSSYGRQQMLAARNPSPHLKAIFPYSPGHMLKNQVYPGGVLHCEHYQSICSHVTGKAYKDVELTPEEEQLWEEALANPDFRMYAHIYNIVERKGQHNKRFYNAMTNPYESEDYGSRLDDLKDIKVPMYTGTGWYGYTYKTHLQGMFNYWRYITDNPNMKMVMTPLARDRRPWIGMNDELLRWFDYWLKGVDTGIMDEPPIKLFVNGANKYRYTDQWPLKETQWTKLYLDSWEKLRWNEFVPGSNDGIEQPDAFLQMPLNLTSKVQKLRYVTDPLPDDLEITGPISFHFWAEIDQDDTNWIITIKDLGPDVAVERTKKTQPGWPDLFEQEITRGWLKASHRYVDEERSRTGQPFHPLTRSKQEKVAPGEVVKYDVEIMPTSTVFKQNHRIVVEISAMDVPSGGNGISANQSQPYHVCSSKTTVHKVYRGQQYPSHLLLPVIPDPIK</sequence>
<dbReference type="SUPFAM" id="SSF53474">
    <property type="entry name" value="alpha/beta-Hydrolases"/>
    <property type="match status" value="1"/>
</dbReference>
<dbReference type="Pfam" id="PF08530">
    <property type="entry name" value="PepX_C"/>
    <property type="match status" value="1"/>
</dbReference>
<feature type="domain" description="Xaa-Pro dipeptidyl-peptidase C-terminal" evidence="2">
    <location>
        <begin position="326"/>
        <end position="582"/>
    </location>
</feature>
<evidence type="ECO:0000256" key="1">
    <source>
        <dbReference type="ARBA" id="ARBA00022801"/>
    </source>
</evidence>
<dbReference type="InterPro" id="IPR013736">
    <property type="entry name" value="Xaa-Pro_dipept_C"/>
</dbReference>
<reference evidence="3 4" key="1">
    <citation type="submission" date="2021-02" db="EMBL/GenBank/DDBJ databases">
        <title>Paracoccus methylovroum sp.nov., a new methanol and methylamine utilizing methylotrophic denitrifer.</title>
        <authorList>
            <person name="Timsy T."/>
            <person name="Behrendt U."/>
            <person name="Ulrich A."/>
            <person name="Spanner T."/>
            <person name="Foesel B.U."/>
            <person name="Horn M.A."/>
            <person name="Kolb S."/>
        </authorList>
    </citation>
    <scope>NUCLEOTIDE SEQUENCE [LARGE SCALE GENOMIC DNA]</scope>
    <source>
        <strain evidence="3 4">H4-D09</strain>
        <plasmid evidence="3 4">p2</plasmid>
    </source>
</reference>
<dbReference type="SMART" id="SM00939">
    <property type="entry name" value="PepX_C"/>
    <property type="match status" value="1"/>
</dbReference>
<dbReference type="InterPro" id="IPR000383">
    <property type="entry name" value="Xaa-Pro-like_dom"/>
</dbReference>
<evidence type="ECO:0000259" key="2">
    <source>
        <dbReference type="SMART" id="SM00939"/>
    </source>
</evidence>
<geneLocation type="plasmid" evidence="3 4">
    <name>p2</name>
</geneLocation>
<dbReference type="Gene3D" id="2.60.120.260">
    <property type="entry name" value="Galactose-binding domain-like"/>
    <property type="match status" value="1"/>
</dbReference>
<protein>
    <submittedName>
        <fullName evidence="3">CocE/NonD family hydrolase</fullName>
    </submittedName>
</protein>
<evidence type="ECO:0000313" key="3">
    <source>
        <dbReference type="EMBL" id="QRZ16153.1"/>
    </source>
</evidence>
<keyword evidence="4" id="KW-1185">Reference proteome</keyword>
<dbReference type="GO" id="GO:0016787">
    <property type="term" value="F:hydrolase activity"/>
    <property type="evidence" value="ECO:0007669"/>
    <property type="project" value="UniProtKB-KW"/>
</dbReference>
<name>A0ABX7JS70_9RHOB</name>
<dbReference type="Pfam" id="PF02129">
    <property type="entry name" value="Peptidase_S15"/>
    <property type="match status" value="1"/>
</dbReference>
<dbReference type="NCBIfam" id="TIGR00976">
    <property type="entry name" value="CocE_NonD"/>
    <property type="match status" value="1"/>
</dbReference>
<dbReference type="SUPFAM" id="SSF49785">
    <property type="entry name" value="Galactose-binding domain-like"/>
    <property type="match status" value="1"/>
</dbReference>
<keyword evidence="3" id="KW-0614">Plasmid</keyword>
<dbReference type="PANTHER" id="PTHR43056">
    <property type="entry name" value="PEPTIDASE S9 PROLYL OLIGOPEPTIDASE"/>
    <property type="match status" value="1"/>
</dbReference>
<dbReference type="RefSeq" id="WP_205297037.1">
    <property type="nucleotide sequence ID" value="NZ_CP070372.1"/>
</dbReference>
<evidence type="ECO:0000313" key="4">
    <source>
        <dbReference type="Proteomes" id="UP000663629"/>
    </source>
</evidence>
<dbReference type="Proteomes" id="UP000663629">
    <property type="component" value="Plasmid p2"/>
</dbReference>
<dbReference type="Gene3D" id="3.40.50.1820">
    <property type="entry name" value="alpha/beta hydrolase"/>
    <property type="match status" value="1"/>
</dbReference>
<dbReference type="Gene3D" id="1.10.3020.10">
    <property type="entry name" value="alpha-amino acid ester hydrolase ( Helical cap domain)"/>
    <property type="match status" value="1"/>
</dbReference>
<organism evidence="3 4">
    <name type="scientific">Paracoccus methylovorus</name>
    <dbReference type="NCBI Taxonomy" id="2812658"/>
    <lineage>
        <taxon>Bacteria</taxon>
        <taxon>Pseudomonadati</taxon>
        <taxon>Pseudomonadota</taxon>
        <taxon>Alphaproteobacteria</taxon>
        <taxon>Rhodobacterales</taxon>
        <taxon>Paracoccaceae</taxon>
        <taxon>Paracoccus</taxon>
    </lineage>
</organism>
<dbReference type="InterPro" id="IPR005674">
    <property type="entry name" value="CocE/Ser_esterase"/>
</dbReference>
<accession>A0ABX7JS70</accession>